<organism evidence="1 2">
    <name type="scientific">Hyalomma asiaticum</name>
    <name type="common">Tick</name>
    <dbReference type="NCBI Taxonomy" id="266040"/>
    <lineage>
        <taxon>Eukaryota</taxon>
        <taxon>Metazoa</taxon>
        <taxon>Ecdysozoa</taxon>
        <taxon>Arthropoda</taxon>
        <taxon>Chelicerata</taxon>
        <taxon>Arachnida</taxon>
        <taxon>Acari</taxon>
        <taxon>Parasitiformes</taxon>
        <taxon>Ixodida</taxon>
        <taxon>Ixodoidea</taxon>
        <taxon>Ixodidae</taxon>
        <taxon>Hyalomminae</taxon>
        <taxon>Hyalomma</taxon>
    </lineage>
</organism>
<accession>A0ACB7SQT1</accession>
<protein>
    <submittedName>
        <fullName evidence="1">Uncharacterized protein</fullName>
    </submittedName>
</protein>
<comment type="caution">
    <text evidence="1">The sequence shown here is derived from an EMBL/GenBank/DDBJ whole genome shotgun (WGS) entry which is preliminary data.</text>
</comment>
<proteinExistence type="predicted"/>
<gene>
    <name evidence="1" type="ORF">HPB50_025283</name>
</gene>
<name>A0ACB7SQT1_HYAAI</name>
<reference evidence="1" key="1">
    <citation type="submission" date="2020-05" db="EMBL/GenBank/DDBJ databases">
        <title>Large-scale comparative analyses of tick genomes elucidate their genetic diversity and vector capacities.</title>
        <authorList>
            <person name="Jia N."/>
            <person name="Wang J."/>
            <person name="Shi W."/>
            <person name="Du L."/>
            <person name="Sun Y."/>
            <person name="Zhan W."/>
            <person name="Jiang J."/>
            <person name="Wang Q."/>
            <person name="Zhang B."/>
            <person name="Ji P."/>
            <person name="Sakyi L.B."/>
            <person name="Cui X."/>
            <person name="Yuan T."/>
            <person name="Jiang B."/>
            <person name="Yang W."/>
            <person name="Lam T.T.-Y."/>
            <person name="Chang Q."/>
            <person name="Ding S."/>
            <person name="Wang X."/>
            <person name="Zhu J."/>
            <person name="Ruan X."/>
            <person name="Zhao L."/>
            <person name="Wei J."/>
            <person name="Que T."/>
            <person name="Du C."/>
            <person name="Cheng J."/>
            <person name="Dai P."/>
            <person name="Han X."/>
            <person name="Huang E."/>
            <person name="Gao Y."/>
            <person name="Liu J."/>
            <person name="Shao H."/>
            <person name="Ye R."/>
            <person name="Li L."/>
            <person name="Wei W."/>
            <person name="Wang X."/>
            <person name="Wang C."/>
            <person name="Yang T."/>
            <person name="Huo Q."/>
            <person name="Li W."/>
            <person name="Guo W."/>
            <person name="Chen H."/>
            <person name="Zhou L."/>
            <person name="Ni X."/>
            <person name="Tian J."/>
            <person name="Zhou Y."/>
            <person name="Sheng Y."/>
            <person name="Liu T."/>
            <person name="Pan Y."/>
            <person name="Xia L."/>
            <person name="Li J."/>
            <person name="Zhao F."/>
            <person name="Cao W."/>
        </authorList>
    </citation>
    <scope>NUCLEOTIDE SEQUENCE</scope>
    <source>
        <strain evidence="1">Hyas-2018</strain>
    </source>
</reference>
<keyword evidence="2" id="KW-1185">Reference proteome</keyword>
<evidence type="ECO:0000313" key="2">
    <source>
        <dbReference type="Proteomes" id="UP000821845"/>
    </source>
</evidence>
<evidence type="ECO:0000313" key="1">
    <source>
        <dbReference type="EMBL" id="KAH6937030.1"/>
    </source>
</evidence>
<sequence length="236" mass="26673">MLGQSSTAVTFFQGPHVPYYVRFHSLDFRCRPYRKSVQYCKTCGNTGHRQDVCPRPLPGFCSKCGKTNQPPDHTSITVCTPTAIAIPFTLTLVLAQKSELYERSKWFEWLRNYKQHQASQPQSQQPLRALLDNGPTRTQQRQNLCRLVHNCAGSEKNILREVQKKLCGDPQITTTAHDRAYEREADQPPTANPIPTSPLAESPSLKLKRCVCWGSTSTRMGPGRPPSRDCSARYHS</sequence>
<dbReference type="Proteomes" id="UP000821845">
    <property type="component" value="Chromosome 3"/>
</dbReference>
<dbReference type="EMBL" id="CM023483">
    <property type="protein sequence ID" value="KAH6937030.1"/>
    <property type="molecule type" value="Genomic_DNA"/>
</dbReference>